<feature type="region of interest" description="Disordered" evidence="1">
    <location>
        <begin position="146"/>
        <end position="205"/>
    </location>
</feature>
<evidence type="ECO:0000313" key="2">
    <source>
        <dbReference type="EMBL" id="TRZ06263.1"/>
    </source>
</evidence>
<sequence>MCHLLKSQIFPGFYPAPAPISEQIHRDLWEFQRNQSLENPKTFLMIHGNPRCDHGPNSGCVTSSNPNYSQVFIFPGYYPAPAPISQQIQWDLSEFQRNQDLENPKTSSMIRGNPSAAPISQQIQWDLSEFQRNQGSENTKTFLMIRGNPRCDRGPNLDVSPPQIPDIPGFLSRSSSNFSADPASEFQRNQSLENPKTSSTIPGHP</sequence>
<dbReference type="AlphaFoldDB" id="A0A8K1FTT1"/>
<evidence type="ECO:0000313" key="3">
    <source>
        <dbReference type="Proteomes" id="UP000796761"/>
    </source>
</evidence>
<name>A0A8K1FTT1_9PASS</name>
<evidence type="ECO:0000256" key="1">
    <source>
        <dbReference type="SAM" id="MobiDB-lite"/>
    </source>
</evidence>
<proteinExistence type="predicted"/>
<keyword evidence="3" id="KW-1185">Reference proteome</keyword>
<protein>
    <submittedName>
        <fullName evidence="2">Uncharacterized protein</fullName>
    </submittedName>
</protein>
<reference evidence="2" key="1">
    <citation type="submission" date="2019-04" db="EMBL/GenBank/DDBJ databases">
        <title>Genome assembly of Zosterops borbonicus 15179.</title>
        <authorList>
            <person name="Leroy T."/>
            <person name="Anselmetti Y."/>
            <person name="Tilak M.-K."/>
            <person name="Nabholz B."/>
        </authorList>
    </citation>
    <scope>NUCLEOTIDE SEQUENCE</scope>
    <source>
        <strain evidence="2">HGM_15179</strain>
        <tissue evidence="2">Muscle</tissue>
    </source>
</reference>
<accession>A0A8K1FTT1</accession>
<dbReference type="EMBL" id="SWJQ01002702">
    <property type="protein sequence ID" value="TRZ06263.1"/>
    <property type="molecule type" value="Genomic_DNA"/>
</dbReference>
<organism evidence="2 3">
    <name type="scientific">Zosterops borbonicus</name>
    <dbReference type="NCBI Taxonomy" id="364589"/>
    <lineage>
        <taxon>Eukaryota</taxon>
        <taxon>Metazoa</taxon>
        <taxon>Chordata</taxon>
        <taxon>Craniata</taxon>
        <taxon>Vertebrata</taxon>
        <taxon>Euteleostomi</taxon>
        <taxon>Archelosauria</taxon>
        <taxon>Archosauria</taxon>
        <taxon>Dinosauria</taxon>
        <taxon>Saurischia</taxon>
        <taxon>Theropoda</taxon>
        <taxon>Coelurosauria</taxon>
        <taxon>Aves</taxon>
        <taxon>Neognathae</taxon>
        <taxon>Neoaves</taxon>
        <taxon>Telluraves</taxon>
        <taxon>Australaves</taxon>
        <taxon>Passeriformes</taxon>
        <taxon>Sylvioidea</taxon>
        <taxon>Zosteropidae</taxon>
        <taxon>Zosterops</taxon>
    </lineage>
</organism>
<gene>
    <name evidence="2" type="ORF">HGM15179_020844</name>
</gene>
<feature type="non-terminal residue" evidence="2">
    <location>
        <position position="205"/>
    </location>
</feature>
<comment type="caution">
    <text evidence="2">The sequence shown here is derived from an EMBL/GenBank/DDBJ whole genome shotgun (WGS) entry which is preliminary data.</text>
</comment>
<dbReference type="Proteomes" id="UP000796761">
    <property type="component" value="Unassembled WGS sequence"/>
</dbReference>
<feature type="compositionally biased region" description="Polar residues" evidence="1">
    <location>
        <begin position="186"/>
        <end position="205"/>
    </location>
</feature>